<dbReference type="Gene3D" id="3.40.50.300">
    <property type="entry name" value="P-loop containing nucleotide triphosphate hydrolases"/>
    <property type="match status" value="1"/>
</dbReference>
<dbReference type="PANTHER" id="PTHR43581">
    <property type="entry name" value="ATP/GTP PHOSPHATASE"/>
    <property type="match status" value="1"/>
</dbReference>
<evidence type="ECO:0000313" key="3">
    <source>
        <dbReference type="Proteomes" id="UP000198546"/>
    </source>
</evidence>
<dbReference type="GO" id="GO:0005524">
    <property type="term" value="F:ATP binding"/>
    <property type="evidence" value="ECO:0007669"/>
    <property type="project" value="InterPro"/>
</dbReference>
<protein>
    <recommendedName>
        <fullName evidence="1">ATPase AAA-type core domain-containing protein</fullName>
    </recommendedName>
</protein>
<dbReference type="Pfam" id="PF13304">
    <property type="entry name" value="AAA_21"/>
    <property type="match status" value="1"/>
</dbReference>
<dbReference type="RefSeq" id="WP_090589673.1">
    <property type="nucleotide sequence ID" value="NZ_LT629688.1"/>
</dbReference>
<dbReference type="InterPro" id="IPR051396">
    <property type="entry name" value="Bact_Antivir_Def_Nuclease"/>
</dbReference>
<reference evidence="2 3" key="1">
    <citation type="submission" date="2016-10" db="EMBL/GenBank/DDBJ databases">
        <authorList>
            <person name="de Groot N.N."/>
        </authorList>
    </citation>
    <scope>NUCLEOTIDE SEQUENCE [LARGE SCALE GENOMIC DNA]</scope>
    <source>
        <strain evidence="2 3">MON 2.2</strain>
    </source>
</reference>
<organism evidence="2 3">
    <name type="scientific">Auraticoccus monumenti</name>
    <dbReference type="NCBI Taxonomy" id="675864"/>
    <lineage>
        <taxon>Bacteria</taxon>
        <taxon>Bacillati</taxon>
        <taxon>Actinomycetota</taxon>
        <taxon>Actinomycetes</taxon>
        <taxon>Propionibacteriales</taxon>
        <taxon>Propionibacteriaceae</taxon>
        <taxon>Auraticoccus</taxon>
    </lineage>
</organism>
<gene>
    <name evidence="2" type="ORF">SAMN04489747_0147</name>
</gene>
<accession>A0A1G6RX40</accession>
<name>A0A1G6RX40_9ACTN</name>
<sequence>MRIKSAHLHNFRRFTDLRVQDLAETARLIVLAGPNGVGKSSFFDGLITWYRRTAWNAVQGSAQYNAKVGAVDASEYYDRVSVELHGPSRAPSELKQAGVYFRSAYRHEVDFNIKNLAQQPSPTERGELRRAVDADQSVSENYQRLLWQTFSAVYDEDTPDSSTKLEIRERLTGKLREALLRVFPELTLGRVGGLGRGHSFEFTKGTAAGFPYVNLSAGEKAVFDLLLDAVVKAEYYQDAIWCIDEPEVHIGTKAQGLLLRELLALVPSQSQLFLASHSIGFMSEAVQLASTTPEEVAFLDFGEHNFDDSVVMAPVTPTREFWKKALRVALEDIALLVAPSTLVLCEGGADEFDAKCYRTIFGQAYPDVDFVSVGNSDDAQNDKVGLTSALQTITEGTSVIRLRDRDLATDLEVAEWDSQGVRTLGRRHIESYLYDQEVLDALCEELGKPEMKETVAGIRNTRMGELAARSKDADDVKAASGLMFTDIRRALGISGAGTKAPAFAQRYLAPLIRSGMNVYDELESSIFGVGD</sequence>
<evidence type="ECO:0000313" key="2">
    <source>
        <dbReference type="EMBL" id="SDD09232.1"/>
    </source>
</evidence>
<dbReference type="OrthoDB" id="3237462at2"/>
<feature type="domain" description="ATPase AAA-type core" evidence="1">
    <location>
        <begin position="28"/>
        <end position="283"/>
    </location>
</feature>
<dbReference type="SUPFAM" id="SSF52540">
    <property type="entry name" value="P-loop containing nucleoside triphosphate hydrolases"/>
    <property type="match status" value="1"/>
</dbReference>
<dbReference type="InterPro" id="IPR003959">
    <property type="entry name" value="ATPase_AAA_core"/>
</dbReference>
<dbReference type="InterPro" id="IPR027417">
    <property type="entry name" value="P-loop_NTPase"/>
</dbReference>
<proteinExistence type="predicted"/>
<dbReference type="STRING" id="675864.SAMN04489747_0147"/>
<keyword evidence="3" id="KW-1185">Reference proteome</keyword>
<dbReference type="GO" id="GO:0016887">
    <property type="term" value="F:ATP hydrolysis activity"/>
    <property type="evidence" value="ECO:0007669"/>
    <property type="project" value="InterPro"/>
</dbReference>
<dbReference type="PANTHER" id="PTHR43581:SF4">
    <property type="entry name" value="ATP_GTP PHOSPHATASE"/>
    <property type="match status" value="1"/>
</dbReference>
<dbReference type="AlphaFoldDB" id="A0A1G6RX40"/>
<dbReference type="EMBL" id="LT629688">
    <property type="protein sequence ID" value="SDD09232.1"/>
    <property type="molecule type" value="Genomic_DNA"/>
</dbReference>
<evidence type="ECO:0000259" key="1">
    <source>
        <dbReference type="Pfam" id="PF13304"/>
    </source>
</evidence>
<dbReference type="Proteomes" id="UP000198546">
    <property type="component" value="Chromosome i"/>
</dbReference>